<dbReference type="InterPro" id="IPR043168">
    <property type="entry name" value="DegV_C"/>
</dbReference>
<dbReference type="AlphaFoldDB" id="A0A6I2M5L4"/>
<comment type="caution">
    <text evidence="2">The sequence shown here is derived from an EMBL/GenBank/DDBJ whole genome shotgun (WGS) entry which is preliminary data.</text>
</comment>
<dbReference type="EMBL" id="WKKF01000001">
    <property type="protein sequence ID" value="MRX53440.1"/>
    <property type="molecule type" value="Genomic_DNA"/>
</dbReference>
<name>A0A6I2M5L4_9BACI</name>
<protein>
    <submittedName>
        <fullName evidence="2">DegV family EDD domain-containing protein</fullName>
    </submittedName>
</protein>
<proteinExistence type="predicted"/>
<dbReference type="SUPFAM" id="SSF82549">
    <property type="entry name" value="DAK1/DegV-like"/>
    <property type="match status" value="1"/>
</dbReference>
<evidence type="ECO:0000313" key="3">
    <source>
        <dbReference type="Proteomes" id="UP000441585"/>
    </source>
</evidence>
<keyword evidence="1" id="KW-0446">Lipid-binding</keyword>
<organism evidence="2 3">
    <name type="scientific">Metabacillus idriensis</name>
    <dbReference type="NCBI Taxonomy" id="324768"/>
    <lineage>
        <taxon>Bacteria</taxon>
        <taxon>Bacillati</taxon>
        <taxon>Bacillota</taxon>
        <taxon>Bacilli</taxon>
        <taxon>Bacillales</taxon>
        <taxon>Bacillaceae</taxon>
        <taxon>Metabacillus</taxon>
    </lineage>
</organism>
<dbReference type="GO" id="GO:0008289">
    <property type="term" value="F:lipid binding"/>
    <property type="evidence" value="ECO:0007669"/>
    <property type="project" value="UniProtKB-KW"/>
</dbReference>
<evidence type="ECO:0000313" key="2">
    <source>
        <dbReference type="EMBL" id="MRX53440.1"/>
    </source>
</evidence>
<dbReference type="InterPro" id="IPR003797">
    <property type="entry name" value="DegV"/>
</dbReference>
<dbReference type="Pfam" id="PF02645">
    <property type="entry name" value="DegV"/>
    <property type="match status" value="1"/>
</dbReference>
<reference evidence="2 3" key="1">
    <citation type="submission" date="2019-11" db="EMBL/GenBank/DDBJ databases">
        <title>Bacillus idriensis genome.</title>
        <authorList>
            <person name="Konopka E.N."/>
            <person name="Newman J.D."/>
        </authorList>
    </citation>
    <scope>NUCLEOTIDE SEQUENCE [LARGE SCALE GENOMIC DNA]</scope>
    <source>
        <strain evidence="2 3">DSM 19097</strain>
    </source>
</reference>
<dbReference type="PANTHER" id="PTHR33434">
    <property type="entry name" value="DEGV DOMAIN-CONTAINING PROTEIN DR_1986-RELATED"/>
    <property type="match status" value="1"/>
</dbReference>
<dbReference type="Gene3D" id="3.30.1180.10">
    <property type="match status" value="1"/>
</dbReference>
<gene>
    <name evidence="2" type="ORF">GJU41_05615</name>
</gene>
<dbReference type="PROSITE" id="PS51482">
    <property type="entry name" value="DEGV"/>
    <property type="match status" value="1"/>
</dbReference>
<sequence length="314" mass="34909">MKGCFLQRLRLENNVFLKSLVKTPGGYDTLKKIAWVTDSVSCISEDTAEKYGINVVPLSIIFDGNCYKDGIELTNDEFYEKLKASKVSPTTSQPAVGDFVLLYEKLKQEYEMGIAIHVTSKVSGTLNASMLAAEIAGFNMVHIDSKIGAKAQEYMMLEGARMDREGYTGKEIAEHLQELPERVRGLNLIGSLEQLHKGGRVSGVGMVIGNLLQIRPIIEFQNGELVQLEKVRTTKKAENRIFELFKASYTEKGVYGVAVIHSNLFEKAGEWKERLSQIDPSLEIEVGDLSPVISAHVGEGTIGLMWFEKKPSEK</sequence>
<dbReference type="PANTHER" id="PTHR33434:SF2">
    <property type="entry name" value="FATTY ACID-BINDING PROTEIN TM_1468"/>
    <property type="match status" value="1"/>
</dbReference>
<dbReference type="InterPro" id="IPR050270">
    <property type="entry name" value="DegV_domain_contain"/>
</dbReference>
<evidence type="ECO:0000256" key="1">
    <source>
        <dbReference type="ARBA" id="ARBA00023121"/>
    </source>
</evidence>
<dbReference type="Gene3D" id="3.40.50.10170">
    <property type="match status" value="1"/>
</dbReference>
<dbReference type="NCBIfam" id="TIGR00762">
    <property type="entry name" value="DegV"/>
    <property type="match status" value="1"/>
</dbReference>
<accession>A0A6I2M5L4</accession>
<dbReference type="Proteomes" id="UP000441585">
    <property type="component" value="Unassembled WGS sequence"/>
</dbReference>
<keyword evidence="3" id="KW-1185">Reference proteome</keyword>